<keyword evidence="3" id="KW-1185">Reference proteome</keyword>
<dbReference type="Proteomes" id="UP001189429">
    <property type="component" value="Unassembled WGS sequence"/>
</dbReference>
<comment type="caution">
    <text evidence="2">The sequence shown here is derived from an EMBL/GenBank/DDBJ whole genome shotgun (WGS) entry which is preliminary data.</text>
</comment>
<proteinExistence type="predicted"/>
<sequence length="103" mass="10045">MRAGGSLRGERGPAPGGTSHAATLTSARAAAAAGCPALAELLQLAERGHGAGPGGEDVGVGPPRVETAIGWGVGGSHCGNARAVSVSSRLAIVMISISHHHHS</sequence>
<name>A0ABN9VS79_9DINO</name>
<feature type="region of interest" description="Disordered" evidence="1">
    <location>
        <begin position="1"/>
        <end position="22"/>
    </location>
</feature>
<evidence type="ECO:0000256" key="1">
    <source>
        <dbReference type="SAM" id="MobiDB-lite"/>
    </source>
</evidence>
<evidence type="ECO:0000313" key="2">
    <source>
        <dbReference type="EMBL" id="CAK0876311.1"/>
    </source>
</evidence>
<protein>
    <submittedName>
        <fullName evidence="2">Uncharacterized protein</fullName>
    </submittedName>
</protein>
<reference evidence="2" key="1">
    <citation type="submission" date="2023-10" db="EMBL/GenBank/DDBJ databases">
        <authorList>
            <person name="Chen Y."/>
            <person name="Shah S."/>
            <person name="Dougan E. K."/>
            <person name="Thang M."/>
            <person name="Chan C."/>
        </authorList>
    </citation>
    <scope>NUCLEOTIDE SEQUENCE [LARGE SCALE GENOMIC DNA]</scope>
</reference>
<gene>
    <name evidence="2" type="ORF">PCOR1329_LOCUS60734</name>
</gene>
<evidence type="ECO:0000313" key="3">
    <source>
        <dbReference type="Proteomes" id="UP001189429"/>
    </source>
</evidence>
<organism evidence="2 3">
    <name type="scientific">Prorocentrum cordatum</name>
    <dbReference type="NCBI Taxonomy" id="2364126"/>
    <lineage>
        <taxon>Eukaryota</taxon>
        <taxon>Sar</taxon>
        <taxon>Alveolata</taxon>
        <taxon>Dinophyceae</taxon>
        <taxon>Prorocentrales</taxon>
        <taxon>Prorocentraceae</taxon>
        <taxon>Prorocentrum</taxon>
    </lineage>
</organism>
<accession>A0ABN9VS79</accession>
<dbReference type="EMBL" id="CAUYUJ010017616">
    <property type="protein sequence ID" value="CAK0876311.1"/>
    <property type="molecule type" value="Genomic_DNA"/>
</dbReference>